<gene>
    <name evidence="8" type="ORF">PCOR1329_LOCUS27917</name>
</gene>
<name>A0ABN9SA36_9DINO</name>
<evidence type="ECO:0000256" key="4">
    <source>
        <dbReference type="PROSITE-ProRule" id="PRU00322"/>
    </source>
</evidence>
<feature type="coiled-coil region" evidence="5">
    <location>
        <begin position="129"/>
        <end position="181"/>
    </location>
</feature>
<dbReference type="InterPro" id="IPR005135">
    <property type="entry name" value="Endo/exonuclease/phosphatase"/>
</dbReference>
<dbReference type="Proteomes" id="UP001189429">
    <property type="component" value="Unassembled WGS sequence"/>
</dbReference>
<feature type="region of interest" description="Disordered" evidence="6">
    <location>
        <begin position="45"/>
        <end position="86"/>
    </location>
</feature>
<dbReference type="InterPro" id="IPR036691">
    <property type="entry name" value="Endo/exonu/phosph_ase_sf"/>
</dbReference>
<dbReference type="Pfam" id="PF03372">
    <property type="entry name" value="Exo_endo_phos"/>
    <property type="match status" value="1"/>
</dbReference>
<evidence type="ECO:0000313" key="8">
    <source>
        <dbReference type="EMBL" id="CAK0828779.1"/>
    </source>
</evidence>
<keyword evidence="9" id="KW-1185">Reference proteome</keyword>
<feature type="coiled-coil region" evidence="5">
    <location>
        <begin position="674"/>
        <end position="701"/>
    </location>
</feature>
<organism evidence="8 9">
    <name type="scientific">Prorocentrum cordatum</name>
    <dbReference type="NCBI Taxonomy" id="2364126"/>
    <lineage>
        <taxon>Eukaryota</taxon>
        <taxon>Sar</taxon>
        <taxon>Alveolata</taxon>
        <taxon>Dinophyceae</taxon>
        <taxon>Prorocentrales</taxon>
        <taxon>Prorocentraceae</taxon>
        <taxon>Prorocentrum</taxon>
    </lineage>
</organism>
<evidence type="ECO:0000313" key="9">
    <source>
        <dbReference type="Proteomes" id="UP001189429"/>
    </source>
</evidence>
<sequence length="1109" mass="119458">MTKDDVPWRTQKKSWDCRGCGFLNYHFRSQCRECGVRAPAAFLHAQKKQVQQSQSGGSGPKPGPNRWFQGPPKLGGKGGAPPTVPSGLTVSQLVELLQAKGVAKGSQLSAELESVLKKSEEVQPVDLGSKSLQDLLQRKQRKIKQIEGSQARVEAARQDQLAKHRGSLAELESHIKQAQAQCVLPEAPAEGAAADPAHELAMLDIMELPSQVRGQAAAKREELASKIPKAMDEEPPAAGGPTGPDGASAGAGGAAAATSQAPGTPQFDPGDEALREAFVAAGFEVGSDDDGKFKRLLESTRPRSSCSLGAALHQRSLARCRAEVDCRAWIGRALLAYEAQLEEFGQGPLFVWLAEFDVHLRWDFEAPTGELATEGSGGVLTAVASHMAFAGLGSRHTGMRDYARVKVIRGNMAFPRGLLLASVYGFAGARDKCFTGEMLEQLGVFLRRSRPPWVLAGDFNLATDDVKLRKLVELLKGTIVAPSGPTCFSSKEGSTIDYFVVSQGLANFVSDVRAIYGAPSPFPTGLRMGPHREPAEHVWAWPVGDPEGALLEEAWCQWLANTEQELCNQFDLAGAGQRGHVGRAEGFGQKQVPLSTAMEKADMSGNGAQMRAWRALDAFLSRFRGLQALLDELDHLDLTELAGSESVGEALHELRATAEAGGQELEKLATNVRAAALEASKGAAKQQLQEWRERAQALLALAPEKKGVSVGLRLRAFRRAGWAVISVDDAGELLAGAFGPVPWEVAPLQLAKDGDDDAFLMFGQIAFAPECVWTDCAATIRASQSRVRSTSARCAQAHMWSSVHAAFEGGLQVHKTKAHCSEADVTRGRTTAWERKANAIADALAKRGAGLHPSVEQAAREMAGLKLLGWEVGQWAGRQGVLMKERGWVDSEGLPDKGLVARSRREGPRERPMPPVSVRFGAVLSAVADAGPCGPELAILLDLFQHQTQQPGLLTLLRRLGKMMTLMAVFTLVDLVFKILDISTNEPPRSWHVQWILAEGVQDALFVVVIALTMFILAPYRNMKEYLYTGNLSTNETEADVIGAEAPAVWADEDGDGILDDDDAKDDGEGFWTMTRPDSQGRGGRDEPQSGSPKPQPKMTGNADRDLLG</sequence>
<proteinExistence type="predicted"/>
<dbReference type="PROSITE" id="PS01358">
    <property type="entry name" value="ZF_RANBP2_1"/>
    <property type="match status" value="1"/>
</dbReference>
<dbReference type="Gene3D" id="4.10.1060.10">
    <property type="entry name" value="Zinc finger, RanBP2-type"/>
    <property type="match status" value="1"/>
</dbReference>
<dbReference type="EMBL" id="CAUYUJ010010202">
    <property type="protein sequence ID" value="CAK0828779.1"/>
    <property type="molecule type" value="Genomic_DNA"/>
</dbReference>
<protein>
    <recommendedName>
        <fullName evidence="7">RanBP2-type domain-containing protein</fullName>
    </recommendedName>
</protein>
<evidence type="ECO:0000256" key="3">
    <source>
        <dbReference type="ARBA" id="ARBA00022833"/>
    </source>
</evidence>
<feature type="region of interest" description="Disordered" evidence="6">
    <location>
        <begin position="1052"/>
        <end position="1109"/>
    </location>
</feature>
<feature type="region of interest" description="Disordered" evidence="6">
    <location>
        <begin position="228"/>
        <end position="270"/>
    </location>
</feature>
<keyword evidence="2 4" id="KW-0863">Zinc-finger</keyword>
<feature type="compositionally biased region" description="Acidic residues" evidence="6">
    <location>
        <begin position="1052"/>
        <end position="1066"/>
    </location>
</feature>
<comment type="caution">
    <text evidence="8">The sequence shown here is derived from an EMBL/GenBank/DDBJ whole genome shotgun (WGS) entry which is preliminary data.</text>
</comment>
<feature type="compositionally biased region" description="Low complexity" evidence="6">
    <location>
        <begin position="236"/>
        <end position="266"/>
    </location>
</feature>
<dbReference type="Gene3D" id="3.60.10.10">
    <property type="entry name" value="Endonuclease/exonuclease/phosphatase"/>
    <property type="match status" value="1"/>
</dbReference>
<evidence type="ECO:0000256" key="5">
    <source>
        <dbReference type="SAM" id="Coils"/>
    </source>
</evidence>
<evidence type="ECO:0000256" key="6">
    <source>
        <dbReference type="SAM" id="MobiDB-lite"/>
    </source>
</evidence>
<evidence type="ECO:0000259" key="7">
    <source>
        <dbReference type="PROSITE" id="PS50199"/>
    </source>
</evidence>
<dbReference type="PROSITE" id="PS50199">
    <property type="entry name" value="ZF_RANBP2_2"/>
    <property type="match status" value="1"/>
</dbReference>
<dbReference type="SUPFAM" id="SSF56219">
    <property type="entry name" value="DNase I-like"/>
    <property type="match status" value="1"/>
</dbReference>
<evidence type="ECO:0000256" key="1">
    <source>
        <dbReference type="ARBA" id="ARBA00022723"/>
    </source>
</evidence>
<accession>A0ABN9SA36</accession>
<keyword evidence="3" id="KW-0862">Zinc</keyword>
<reference evidence="8" key="1">
    <citation type="submission" date="2023-10" db="EMBL/GenBank/DDBJ databases">
        <authorList>
            <person name="Chen Y."/>
            <person name="Shah S."/>
            <person name="Dougan E. K."/>
            <person name="Thang M."/>
            <person name="Chan C."/>
        </authorList>
    </citation>
    <scope>NUCLEOTIDE SEQUENCE [LARGE SCALE GENOMIC DNA]</scope>
</reference>
<dbReference type="InterPro" id="IPR001876">
    <property type="entry name" value="Znf_RanBP2"/>
</dbReference>
<keyword evidence="5" id="KW-0175">Coiled coil</keyword>
<evidence type="ECO:0000256" key="2">
    <source>
        <dbReference type="ARBA" id="ARBA00022771"/>
    </source>
</evidence>
<keyword evidence="1" id="KW-0479">Metal-binding</keyword>
<feature type="domain" description="RanBP2-type" evidence="7">
    <location>
        <begin position="11"/>
        <end position="40"/>
    </location>
</feature>